<evidence type="ECO:0000256" key="8">
    <source>
        <dbReference type="RuleBase" id="RU363108"/>
    </source>
</evidence>
<dbReference type="GO" id="GO:0030424">
    <property type="term" value="C:axon"/>
    <property type="evidence" value="ECO:0007669"/>
    <property type="project" value="TreeGrafter"/>
</dbReference>
<reference evidence="9" key="1">
    <citation type="submission" date="2020-05" db="UniProtKB">
        <authorList>
            <consortium name="EnsemblMetazoa"/>
        </authorList>
    </citation>
    <scope>IDENTIFICATION</scope>
    <source>
        <strain evidence="9">SANGQUA</strain>
    </source>
</reference>
<dbReference type="PANTHER" id="PTHR21143:SF134">
    <property type="entry name" value="GUSTATORY RECEPTOR"/>
    <property type="match status" value="1"/>
</dbReference>
<evidence type="ECO:0000256" key="6">
    <source>
        <dbReference type="ARBA" id="ARBA00023170"/>
    </source>
</evidence>
<feature type="transmembrane region" description="Helical" evidence="8">
    <location>
        <begin position="171"/>
        <end position="190"/>
    </location>
</feature>
<dbReference type="GO" id="GO:0005886">
    <property type="term" value="C:plasma membrane"/>
    <property type="evidence" value="ECO:0007669"/>
    <property type="project" value="UniProtKB-SubCell"/>
</dbReference>
<dbReference type="VEuPathDB" id="VectorBase:AQUA015873"/>
<comment type="caution">
    <text evidence="8">Lacks conserved residue(s) required for the propagation of feature annotation.</text>
</comment>
<dbReference type="Proteomes" id="UP000076407">
    <property type="component" value="Unassembled WGS sequence"/>
</dbReference>
<feature type="transmembrane region" description="Helical" evidence="8">
    <location>
        <begin position="37"/>
        <end position="60"/>
    </location>
</feature>
<dbReference type="Pfam" id="PF08395">
    <property type="entry name" value="7tm_7"/>
    <property type="match status" value="1"/>
</dbReference>
<dbReference type="EnsemblMetazoa" id="AQUA015873-RA">
    <property type="protein sequence ID" value="AQUA015873-PA"/>
    <property type="gene ID" value="AQUA015873"/>
</dbReference>
<comment type="function">
    <text evidence="8">Gustatory receptor which mediates acceptance or avoidance behavior, depending on its substrates.</text>
</comment>
<evidence type="ECO:0000256" key="3">
    <source>
        <dbReference type="ARBA" id="ARBA00022692"/>
    </source>
</evidence>
<evidence type="ECO:0000256" key="4">
    <source>
        <dbReference type="ARBA" id="ARBA00022989"/>
    </source>
</evidence>
<comment type="similarity">
    <text evidence="8">Belongs to the insect chemoreceptor superfamily. Gustatory receptor (GR) family.</text>
</comment>
<keyword evidence="10" id="KW-1185">Reference proteome</keyword>
<keyword evidence="6 8" id="KW-0675">Receptor</keyword>
<keyword evidence="5 8" id="KW-0472">Membrane</keyword>
<feature type="transmembrane region" description="Helical" evidence="8">
    <location>
        <begin position="72"/>
        <end position="93"/>
    </location>
</feature>
<dbReference type="GO" id="GO:0007635">
    <property type="term" value="P:chemosensory behavior"/>
    <property type="evidence" value="ECO:0007669"/>
    <property type="project" value="TreeGrafter"/>
</dbReference>
<protein>
    <recommendedName>
        <fullName evidence="8">Gustatory receptor</fullName>
    </recommendedName>
</protein>
<evidence type="ECO:0000313" key="9">
    <source>
        <dbReference type="EnsemblMetazoa" id="AQUA015873-PA"/>
    </source>
</evidence>
<evidence type="ECO:0000256" key="1">
    <source>
        <dbReference type="ARBA" id="ARBA00004651"/>
    </source>
</evidence>
<evidence type="ECO:0000313" key="10">
    <source>
        <dbReference type="Proteomes" id="UP000076407"/>
    </source>
</evidence>
<evidence type="ECO:0000256" key="5">
    <source>
        <dbReference type="ARBA" id="ARBA00023136"/>
    </source>
</evidence>
<keyword evidence="3 8" id="KW-0812">Transmembrane</keyword>
<keyword evidence="7 8" id="KW-0807">Transducer</keyword>
<keyword evidence="4 8" id="KW-1133">Transmembrane helix</keyword>
<feature type="transmembrane region" description="Helical" evidence="8">
    <location>
        <begin position="355"/>
        <end position="373"/>
    </location>
</feature>
<proteinExistence type="inferred from homology"/>
<evidence type="ECO:0000256" key="7">
    <source>
        <dbReference type="ARBA" id="ARBA00023224"/>
    </source>
</evidence>
<name>A0A182XU80_ANOQN</name>
<feature type="transmembrane region" description="Helical" evidence="8">
    <location>
        <begin position="131"/>
        <end position="151"/>
    </location>
</feature>
<dbReference type="GO" id="GO:0007165">
    <property type="term" value="P:signal transduction"/>
    <property type="evidence" value="ECO:0007669"/>
    <property type="project" value="UniProtKB-KW"/>
</dbReference>
<evidence type="ECO:0000256" key="2">
    <source>
        <dbReference type="ARBA" id="ARBA00022475"/>
    </source>
</evidence>
<organism evidence="9 10">
    <name type="scientific">Anopheles quadriannulatus</name>
    <name type="common">Mosquito</name>
    <dbReference type="NCBI Taxonomy" id="34691"/>
    <lineage>
        <taxon>Eukaryota</taxon>
        <taxon>Metazoa</taxon>
        <taxon>Ecdysozoa</taxon>
        <taxon>Arthropoda</taxon>
        <taxon>Hexapoda</taxon>
        <taxon>Insecta</taxon>
        <taxon>Pterygota</taxon>
        <taxon>Neoptera</taxon>
        <taxon>Endopterygota</taxon>
        <taxon>Diptera</taxon>
        <taxon>Nematocera</taxon>
        <taxon>Culicoidea</taxon>
        <taxon>Culicidae</taxon>
        <taxon>Anophelinae</taxon>
        <taxon>Anopheles</taxon>
    </lineage>
</organism>
<sequence>MARLCAKLRVLFFVSNVLYLVPCRYCRKENKFKVNPYLSLLAFGINISLASVHLCFDWLQIWNGERRDASRIFNFLQMLHTLTLPVTIVYMHLIAFTKRVRITALFNALFTDRSWRFFGDRSNSWYESSRWLGRFATAITIGTMLYLSLLILSQYNSSTKFPLYVTILEAVRVYVTMIAILIYIVCVLVVKMHFRQLQDRVEQFGASINTARQWCLIVDRYGAAVNLVNEINHIFSELLLVMLVQVQVQLCCQYFILFCSTVDGLVPIVTGLTVLHTQLWESLFLLMLLVVGYACDSCHNQIQDVNVAVRNNVGSLNTQRIEARKWIDRFLLQKLSQTNQQRFLAGGLFVLDNKLVCTALTSMITYLVILIQFRKYDFEDYLVTFRNDSNISF</sequence>
<dbReference type="GO" id="GO:0050909">
    <property type="term" value="P:sensory perception of taste"/>
    <property type="evidence" value="ECO:0007669"/>
    <property type="project" value="InterPro"/>
</dbReference>
<dbReference type="InterPro" id="IPR013604">
    <property type="entry name" value="7TM_chemorcpt"/>
</dbReference>
<dbReference type="GO" id="GO:0030425">
    <property type="term" value="C:dendrite"/>
    <property type="evidence" value="ECO:0007669"/>
    <property type="project" value="TreeGrafter"/>
</dbReference>
<accession>A0A182XU80</accession>
<dbReference type="PANTHER" id="PTHR21143">
    <property type="entry name" value="INVERTEBRATE GUSTATORY RECEPTOR"/>
    <property type="match status" value="1"/>
</dbReference>
<comment type="subcellular location">
    <subcellularLocation>
        <location evidence="1 8">Cell membrane</location>
        <topology evidence="1 8">Multi-pass membrane protein</topology>
    </subcellularLocation>
</comment>
<keyword evidence="2 8" id="KW-1003">Cell membrane</keyword>
<dbReference type="AlphaFoldDB" id="A0A182XU80"/>
<dbReference type="GO" id="GO:0008049">
    <property type="term" value="P:male courtship behavior"/>
    <property type="evidence" value="ECO:0007669"/>
    <property type="project" value="TreeGrafter"/>
</dbReference>
<dbReference type="GO" id="GO:0043025">
    <property type="term" value="C:neuronal cell body"/>
    <property type="evidence" value="ECO:0007669"/>
    <property type="project" value="TreeGrafter"/>
</dbReference>